<evidence type="ECO:0000256" key="8">
    <source>
        <dbReference type="ARBA" id="ARBA00046341"/>
    </source>
</evidence>
<dbReference type="SUPFAM" id="SSF54736">
    <property type="entry name" value="ClpS-like"/>
    <property type="match status" value="1"/>
</dbReference>
<proteinExistence type="inferred from homology"/>
<dbReference type="InterPro" id="IPR039164">
    <property type="entry name" value="UBR1-like"/>
</dbReference>
<keyword evidence="5 10" id="KW-0863">Zinc-finger</keyword>
<feature type="compositionally biased region" description="Basic and acidic residues" evidence="11">
    <location>
        <begin position="1267"/>
        <end position="1276"/>
    </location>
</feature>
<comment type="pathway">
    <text evidence="2 10">Protein modification; protein ubiquitination.</text>
</comment>
<dbReference type="SMART" id="SM00396">
    <property type="entry name" value="ZnF_UBR1"/>
    <property type="match status" value="1"/>
</dbReference>
<evidence type="ECO:0000256" key="1">
    <source>
        <dbReference type="ARBA" id="ARBA00000900"/>
    </source>
</evidence>
<evidence type="ECO:0000256" key="11">
    <source>
        <dbReference type="SAM" id="MobiDB-lite"/>
    </source>
</evidence>
<comment type="function">
    <text evidence="10">Ubiquitin ligase protein which is a component of the N-end rule pathway. Recognizes and binds to proteins bearing specific N-terminal residues that are destabilizing according to the N-end rule, leading to their ubiquitination and subsequent degradation.</text>
</comment>
<evidence type="ECO:0000313" key="13">
    <source>
        <dbReference type="EMBL" id="JAI65518.1"/>
    </source>
</evidence>
<feature type="region of interest" description="Disordered" evidence="11">
    <location>
        <begin position="1265"/>
        <end position="1386"/>
    </location>
</feature>
<protein>
    <recommendedName>
        <fullName evidence="10">E3 ubiquitin-protein ligase</fullName>
        <ecNumber evidence="10">2.3.2.27</ecNumber>
    </recommendedName>
</protein>
<dbReference type="PANTHER" id="PTHR21497:SF24">
    <property type="entry name" value="E3 UBIQUITIN-PROTEIN LIGASE UBR1"/>
    <property type="match status" value="1"/>
</dbReference>
<evidence type="ECO:0000256" key="4">
    <source>
        <dbReference type="ARBA" id="ARBA00022723"/>
    </source>
</evidence>
<feature type="domain" description="UBR-type" evidence="12">
    <location>
        <begin position="97"/>
        <end position="168"/>
    </location>
</feature>
<reference evidence="13" key="1">
    <citation type="submission" date="2015-09" db="EMBL/GenBank/DDBJ databases">
        <title>Scylla olivacea transcriptome.</title>
        <authorList>
            <person name="Ikhwanuddin M."/>
        </authorList>
    </citation>
    <scope>NUCLEOTIDE SEQUENCE</scope>
</reference>
<dbReference type="EC" id="2.3.2.27" evidence="10"/>
<keyword evidence="3 10" id="KW-0808">Transferase</keyword>
<name>A0A0P4WDX2_SCYOL</name>
<comment type="catalytic activity">
    <reaction evidence="1 10">
        <text>S-ubiquitinyl-[E2 ubiquitin-conjugating enzyme]-L-cysteine + [acceptor protein]-L-lysine = [E2 ubiquitin-conjugating enzyme]-L-cysteine + N(6)-ubiquitinyl-[acceptor protein]-L-lysine.</text>
        <dbReference type="EC" id="2.3.2.27"/>
    </reaction>
</comment>
<dbReference type="InterPro" id="IPR055194">
    <property type="entry name" value="UBR1-like_WH"/>
</dbReference>
<dbReference type="UniPathway" id="UPA00143"/>
<dbReference type="CDD" id="cd19672">
    <property type="entry name" value="UBR-box_UBR1_like"/>
    <property type="match status" value="1"/>
</dbReference>
<evidence type="ECO:0000256" key="3">
    <source>
        <dbReference type="ARBA" id="ARBA00022679"/>
    </source>
</evidence>
<evidence type="ECO:0000256" key="5">
    <source>
        <dbReference type="ARBA" id="ARBA00022771"/>
    </source>
</evidence>
<evidence type="ECO:0000256" key="2">
    <source>
        <dbReference type="ARBA" id="ARBA00004906"/>
    </source>
</evidence>
<feature type="zinc finger region" description="UBR-type" evidence="9">
    <location>
        <begin position="97"/>
        <end position="168"/>
    </location>
</feature>
<evidence type="ECO:0000256" key="6">
    <source>
        <dbReference type="ARBA" id="ARBA00022786"/>
    </source>
</evidence>
<comment type="similarity">
    <text evidence="8 10">Belongs to the E3 ubiquitin-protein ligase UBR1-like family.</text>
</comment>
<evidence type="ECO:0000256" key="9">
    <source>
        <dbReference type="PROSITE-ProRule" id="PRU00508"/>
    </source>
</evidence>
<evidence type="ECO:0000259" key="12">
    <source>
        <dbReference type="PROSITE" id="PS51157"/>
    </source>
</evidence>
<dbReference type="Gene3D" id="1.10.10.2670">
    <property type="entry name" value="E3 ubiquitin-protein ligase"/>
    <property type="match status" value="1"/>
</dbReference>
<dbReference type="GO" id="GO:0005737">
    <property type="term" value="C:cytoplasm"/>
    <property type="evidence" value="ECO:0007669"/>
    <property type="project" value="TreeGrafter"/>
</dbReference>
<evidence type="ECO:0000256" key="10">
    <source>
        <dbReference type="RuleBase" id="RU366018"/>
    </source>
</evidence>
<dbReference type="EMBL" id="GDRN01059226">
    <property type="protein sequence ID" value="JAI65518.1"/>
    <property type="molecule type" value="Transcribed_RNA"/>
</dbReference>
<dbReference type="InterPro" id="IPR036390">
    <property type="entry name" value="WH_DNA-bd_sf"/>
</dbReference>
<dbReference type="SUPFAM" id="SSF46785">
    <property type="entry name" value="Winged helix' DNA-binding domain"/>
    <property type="match status" value="1"/>
</dbReference>
<dbReference type="GO" id="GO:0000151">
    <property type="term" value="C:ubiquitin ligase complex"/>
    <property type="evidence" value="ECO:0007669"/>
    <property type="project" value="TreeGrafter"/>
</dbReference>
<dbReference type="FunFam" id="3.30.1390.10:FF:000003">
    <property type="entry name" value="E3 ubiquitin-protein ligase UBR2 isoform X1"/>
    <property type="match status" value="1"/>
</dbReference>
<dbReference type="InterPro" id="IPR003769">
    <property type="entry name" value="ClpS_core"/>
</dbReference>
<feature type="compositionally biased region" description="Low complexity" evidence="11">
    <location>
        <begin position="1297"/>
        <end position="1312"/>
    </location>
</feature>
<keyword evidence="4 10" id="KW-0479">Metal-binding</keyword>
<dbReference type="InterPro" id="IPR044046">
    <property type="entry name" value="E3_ligase_UBR-like_C"/>
</dbReference>
<evidence type="ECO:0000256" key="7">
    <source>
        <dbReference type="ARBA" id="ARBA00022833"/>
    </source>
</evidence>
<dbReference type="Pfam" id="PF02207">
    <property type="entry name" value="zf-UBR"/>
    <property type="match status" value="1"/>
</dbReference>
<keyword evidence="7 10" id="KW-0862">Zinc</keyword>
<dbReference type="PANTHER" id="PTHR21497">
    <property type="entry name" value="UBIQUITIN LIGASE E3 ALPHA-RELATED"/>
    <property type="match status" value="1"/>
</dbReference>
<dbReference type="FunFam" id="2.10.110.30:FF:000001">
    <property type="entry name" value="E3 ubiquitin-protein ligase UBR2 isoform 1"/>
    <property type="match status" value="1"/>
</dbReference>
<dbReference type="Pfam" id="PF22960">
    <property type="entry name" value="WHD_UBR1"/>
    <property type="match status" value="1"/>
</dbReference>
<dbReference type="GO" id="GO:0016567">
    <property type="term" value="P:protein ubiquitination"/>
    <property type="evidence" value="ECO:0007669"/>
    <property type="project" value="UniProtKB-UniRule"/>
</dbReference>
<dbReference type="GO" id="GO:0061630">
    <property type="term" value="F:ubiquitin protein ligase activity"/>
    <property type="evidence" value="ECO:0007669"/>
    <property type="project" value="UniProtKB-UniRule"/>
</dbReference>
<dbReference type="InterPro" id="IPR003126">
    <property type="entry name" value="Znf_UBR"/>
</dbReference>
<keyword evidence="6 10" id="KW-0833">Ubl conjugation pathway</keyword>
<dbReference type="GO" id="GO:0071596">
    <property type="term" value="P:ubiquitin-dependent protein catabolic process via the N-end rule pathway"/>
    <property type="evidence" value="ECO:0007669"/>
    <property type="project" value="UniProtKB-UniRule"/>
</dbReference>
<organism evidence="13">
    <name type="scientific">Scylla olivacea</name>
    <name type="common">Orange mud crab</name>
    <name type="synonym">Cancer olivacea</name>
    <dbReference type="NCBI Taxonomy" id="85551"/>
    <lineage>
        <taxon>Eukaryota</taxon>
        <taxon>Metazoa</taxon>
        <taxon>Ecdysozoa</taxon>
        <taxon>Arthropoda</taxon>
        <taxon>Crustacea</taxon>
        <taxon>Multicrustacea</taxon>
        <taxon>Malacostraca</taxon>
        <taxon>Eumalacostraca</taxon>
        <taxon>Eucarida</taxon>
        <taxon>Decapoda</taxon>
        <taxon>Pleocyemata</taxon>
        <taxon>Brachyura</taxon>
        <taxon>Eubrachyura</taxon>
        <taxon>Portunoidea</taxon>
        <taxon>Portunidae</taxon>
        <taxon>Portuninae</taxon>
        <taxon>Scylla</taxon>
    </lineage>
</organism>
<dbReference type="Gene3D" id="3.30.1390.10">
    <property type="match status" value="1"/>
</dbReference>
<sequence length="1891" mass="213608">MRRGAEDDMMDPTVAELVERWDALHKEGRFSALNVRDYWRIKVPEIYSPSPNCNCLRILFDEEQAQKMLFDPLERFMCAGDPTQVYQMVKQLDNPPSLCGRVFKNGDPTYGCRDCGMDPTCVLCADCFKNSAHSKHRYKISTSSGGGYCDCGDREAWKTDVFCDIHVKGQMVQQSKNPLEKIPPDMVERIHLIFDCILAYAKELLTYEEGFSIPKDLEIRESDREPTNLSSLYDIKDTYVTMLYNDETHTYDQVISTLEKAINCSQKDAVAFATSIDREGRCIVKCSNFQNCSQTKSTMEKQTSRGGVKPLKVQVMETYIIAHQIFASRLLVWLHNILESAQTFRLIFSDIINKDGGTIVESIIWTDTKMWKTARVQWHRLFISGMLMDQESKKMFARTFTKHYSKMMKDFTLDDHDHSVSVASLGVQLFTMPTIAHMLVAEEDVLARLLNTFLSECDKKLKDNKLALEHRSSNTSAFRRIQYILYDLKYLLGVKPEVWTDDLRKGFLHGYSILLRLLSMMQSMDPMVRQVGTHMEYEPEWESAFNLHIKLASVIPLVTEWAASDRIVLLKAYRMLMKSLGELGNEASRRRYVRELLDYSVSCIEYDVSSAPVSIHLPLSRLVAALTLHLDKYDLNYNSPEFLVKGKPSPEELMEPVLRTQVMIAQVHAGMWRRNGFSLINQIYFYHNVRCRQEMLDRDVMLLQIAATLIDSNEFLVHILNRFNLMNWAREDYEVNYYKSSDEDNMRQTVVLVEEYLQLVMTLVAERYTPGIGQVEEEDRIKKEIIQLLCIEPMPHSLLNKALPEGPNHETGMEKVIDEVADFKKSSGNAKGFFELKPEYYSHYNLFFYHYTREEQSKSEVGQRLRKKGAGEEECCPPPVPPPFTVPFTMIVNILQCDVFLHIIKTVLKRMSEPKTQSVSESQLQKVLHLIGYALHEEERYHHNNDPYFHFTRRAQKINLLSLLGRLVGHRRTTTHKDLLAWTIKKYHAVLNLSSDSAKPSQASEAVLASTSSSDMASASAEKKKRADIAAQRKARIMAKMASMQQNFIKTNETFFKETPSTDQPADIPEPMVMELSDQLPENMIAIGPRQTLMPPQEVTYTCILCHQEDRLCRSDGTRGRPMVLGALIQRSTVLSRNRSRHLDQPETHDTLILPGDLHWGAHTSSCGHAMHANCWQKYFDDVVTKERRRPYRYRPSMSFDVEKSEFLCPLCEALCNTALPLLPGVTWASFGLQDQPPPPTLSLPDWLRGLHTILKYKTVMVNGARPSEEGGHSDDAQMDTSPQPAGMVAGHGTVGGMAAATSVGAGGSAASIPMGGLPGRGRGSTNTGITTFMKAVPGDGGQRVRPPRWSRIAFYKKHKKSGEGKDEEEDSASSNEGEGMWTPPSLPEVASELAAATSSDSAEAFTALFHGPAATSIPDFPSQTLEMMSNFSHSVYMHGLHVNPNLFSRRIPLMVWNSTAYTIHTLEETQRNSNRALLTSLSSRQRDCLAALVKFAAYAPLCVKRKQTIEGVAVRLLSLLLEGGDSTPCVLEWDVFSILVTLTLSLPSIFPSIQGIATGSQQDLHILQVCFLAHIVQLLLTYEDPGTDVDMEVDEGSDKTSEAGDGPWLVSMMAHCRSLASIPQIKVQPQQLLDYVKKNCLSYLRCCGLFFHFLTEVPAPEELQSSVWVPESEFYCLLRYLGLSVNQLRPTFSDPPLLELVNRWCSHDRVGPLVCATDRKDCVRQWTHINQLVSLPHDYSELINTVSQFPCPASSGDDSRTPTMCLVCGKMLCSQSYCCQTEFPEGSRQMVGACTYHAHFCGAGTGIFIRVRECKILLLSGQIKGCFVNPPYLDGYGETDQGLKRGNPLHLDATQYSKLHAMWLSHSIPDTIAHTMESNSSVVATEWQHL</sequence>
<dbReference type="Pfam" id="PF18995">
    <property type="entry name" value="PRT6_C"/>
    <property type="match status" value="1"/>
</dbReference>
<dbReference type="Gene3D" id="2.10.110.30">
    <property type="match status" value="1"/>
</dbReference>
<dbReference type="Pfam" id="PF02617">
    <property type="entry name" value="ClpS"/>
    <property type="match status" value="1"/>
</dbReference>
<dbReference type="GO" id="GO:0008270">
    <property type="term" value="F:zinc ion binding"/>
    <property type="evidence" value="ECO:0007669"/>
    <property type="project" value="UniProtKB-UniRule"/>
</dbReference>
<dbReference type="InterPro" id="IPR014719">
    <property type="entry name" value="Ribosomal_bL12_C/ClpS-like"/>
</dbReference>
<accession>A0A0P4WDX2</accession>
<dbReference type="PROSITE" id="PS51157">
    <property type="entry name" value="ZF_UBR"/>
    <property type="match status" value="1"/>
</dbReference>
<dbReference type="InterPro" id="IPR042065">
    <property type="entry name" value="E3_ELL-like"/>
</dbReference>